<reference evidence="1 2" key="1">
    <citation type="submission" date="2017-11" db="EMBL/GenBank/DDBJ databases">
        <title>Isolation and Characterization of Methanofollis Species from Methane Seep Offshore SW Taiwan.</title>
        <authorList>
            <person name="Teng N.-H."/>
            <person name="Lai M.-C."/>
            <person name="Chen S.-C."/>
        </authorList>
    </citation>
    <scope>NUCLEOTIDE SEQUENCE [LARGE SCALE GENOMIC DNA]</scope>
    <source>
        <strain evidence="1 2">FWC-SCC2</strain>
    </source>
</reference>
<evidence type="ECO:0008006" key="3">
    <source>
        <dbReference type="Google" id="ProtNLM"/>
    </source>
</evidence>
<name>A0A483CS70_9EURY</name>
<comment type="caution">
    <text evidence="1">The sequence shown here is derived from an EMBL/GenBank/DDBJ whole genome shotgun (WGS) entry which is preliminary data.</text>
</comment>
<dbReference type="InterPro" id="IPR012334">
    <property type="entry name" value="Pectin_lyas_fold"/>
</dbReference>
<dbReference type="Gene3D" id="2.160.20.10">
    <property type="entry name" value="Single-stranded right-handed beta-helix, Pectin lyase-like"/>
    <property type="match status" value="2"/>
</dbReference>
<dbReference type="SMART" id="SM00710">
    <property type="entry name" value="PbH1"/>
    <property type="match status" value="4"/>
</dbReference>
<dbReference type="InterPro" id="IPR011050">
    <property type="entry name" value="Pectin_lyase_fold/virulence"/>
</dbReference>
<evidence type="ECO:0000313" key="1">
    <source>
        <dbReference type="EMBL" id="TAJ45184.1"/>
    </source>
</evidence>
<organism evidence="1 2">
    <name type="scientific">Methanofollis fontis</name>
    <dbReference type="NCBI Taxonomy" id="2052832"/>
    <lineage>
        <taxon>Archaea</taxon>
        <taxon>Methanobacteriati</taxon>
        <taxon>Methanobacteriota</taxon>
        <taxon>Stenosarchaea group</taxon>
        <taxon>Methanomicrobia</taxon>
        <taxon>Methanomicrobiales</taxon>
        <taxon>Methanomicrobiaceae</taxon>
        <taxon>Methanofollis</taxon>
    </lineage>
</organism>
<dbReference type="Proteomes" id="UP000292580">
    <property type="component" value="Unassembled WGS sequence"/>
</dbReference>
<dbReference type="EMBL" id="PGCL01000001">
    <property type="protein sequence ID" value="TAJ45184.1"/>
    <property type="molecule type" value="Genomic_DNA"/>
</dbReference>
<dbReference type="AlphaFoldDB" id="A0A483CS70"/>
<dbReference type="InterPro" id="IPR006626">
    <property type="entry name" value="PbH1"/>
</dbReference>
<proteinExistence type="predicted"/>
<accession>A0A483CS70</accession>
<gene>
    <name evidence="1" type="ORF">CUJ86_00050</name>
</gene>
<evidence type="ECO:0000313" key="2">
    <source>
        <dbReference type="Proteomes" id="UP000292580"/>
    </source>
</evidence>
<keyword evidence="2" id="KW-1185">Reference proteome</keyword>
<sequence>MILLLCLFQAVNAATLVVAAGDSSATSKLHADYICDGISDQQEIQAAINAVSSSGGGTIVLSEGTFALSSSLSLQNDCVLEGRGVENTLITLSKKAAIFISPSVQGVTLENFKAVGEGCILIEGDHVRLHDITMTTGDTIDGAFRIMCTKDKPVIQDIEFINCSAIDCGCIGFINSASQSVASSAWVKDIRYTDCVVVNYGLSSRYNPWVCGFDLAELCSVDGMIVDGCYAEGNWESGFHFEPTTIRNVVLKDCISKNNAQKTAITGETCHFGAGFFTNGDVTLLNCTSSGTHRRGFMIRGGVVNATLVDCRDIGAVNSFDLSNVDGVVLENCVSENPTSTGFFIYASTNITQINCSVNPASSAQSPVSNVFAIEFPKKLEIFPLLRSLCRIFSFGNLPIYLCHGVCLIDYTPRYPLTDPQL</sequence>
<protein>
    <recommendedName>
        <fullName evidence="3">Pectate lyase superfamily protein domain-containing protein</fullName>
    </recommendedName>
</protein>
<dbReference type="SUPFAM" id="SSF51126">
    <property type="entry name" value="Pectin lyase-like"/>
    <property type="match status" value="1"/>
</dbReference>